<feature type="transmembrane region" description="Helical" evidence="1">
    <location>
        <begin position="17"/>
        <end position="36"/>
    </location>
</feature>
<dbReference type="EMBL" id="JYHA01000027">
    <property type="protein sequence ID" value="KKB96751.1"/>
    <property type="molecule type" value="Genomic_DNA"/>
</dbReference>
<comment type="caution">
    <text evidence="2">The sequence shown here is derived from an EMBL/GenBank/DDBJ whole genome shotgun (WGS) entry which is preliminary data.</text>
</comment>
<evidence type="ECO:0000256" key="1">
    <source>
        <dbReference type="SAM" id="Phobius"/>
    </source>
</evidence>
<keyword evidence="1" id="KW-0472">Membrane</keyword>
<reference evidence="2 3" key="1">
    <citation type="submission" date="2015-02" db="EMBL/GenBank/DDBJ databases">
        <title>Single cell genomics of a rare environmental alphaproteobacterium provides unique insights into Rickettsiaceae evolution.</title>
        <authorList>
            <person name="Martijn J."/>
            <person name="Schulz F."/>
            <person name="Zaremba-Niedzwiedzka K."/>
            <person name="Viklund J."/>
            <person name="Stepanauskas R."/>
            <person name="Andersson S.G.E."/>
            <person name="Horn M."/>
            <person name="Guy L."/>
            <person name="Ettema T.J.G."/>
        </authorList>
    </citation>
    <scope>NUCLEOTIDE SEQUENCE [LARGE SCALE GENOMIC DNA]</scope>
    <source>
        <strain evidence="2 3">SCGC AAA041-L04</strain>
    </source>
</reference>
<feature type="non-terminal residue" evidence="2">
    <location>
        <position position="92"/>
    </location>
</feature>
<organism evidence="2 3">
    <name type="scientific">Candidatus Arcanibacter lacustris</name>
    <dbReference type="NCBI Taxonomy" id="1607817"/>
    <lineage>
        <taxon>Bacteria</taxon>
        <taxon>Pseudomonadati</taxon>
        <taxon>Pseudomonadota</taxon>
        <taxon>Alphaproteobacteria</taxon>
        <taxon>Rickettsiales</taxon>
        <taxon>Candidatus Arcanibacter</taxon>
    </lineage>
</organism>
<evidence type="ECO:0000313" key="2">
    <source>
        <dbReference type="EMBL" id="KKB96751.1"/>
    </source>
</evidence>
<evidence type="ECO:0000313" key="3">
    <source>
        <dbReference type="Proteomes" id="UP000033358"/>
    </source>
</evidence>
<sequence>MNRYNDKSCEFYYKVKTILKCFMLSVIVIFLIYGFCELMNRVKYLNNKISEKARKIESYIEDNNFLIAEDVLLQILGNSLLNQFIVDSSVRV</sequence>
<keyword evidence="1" id="KW-0812">Transmembrane</keyword>
<proteinExistence type="predicted"/>
<dbReference type="Proteomes" id="UP000033358">
    <property type="component" value="Unassembled WGS sequence"/>
</dbReference>
<name>A0A0F5MQ20_9RICK</name>
<gene>
    <name evidence="2" type="ORF">SZ25_00155</name>
</gene>
<dbReference type="AlphaFoldDB" id="A0A0F5MQ20"/>
<accession>A0A0F5MQ20</accession>
<keyword evidence="1" id="KW-1133">Transmembrane helix</keyword>
<keyword evidence="3" id="KW-1185">Reference proteome</keyword>
<protein>
    <submittedName>
        <fullName evidence="2">Uncharacterized protein</fullName>
    </submittedName>
</protein>